<dbReference type="Proteomes" id="UP001066276">
    <property type="component" value="Chromosome 7"/>
</dbReference>
<evidence type="ECO:0000313" key="1">
    <source>
        <dbReference type="EMBL" id="KAJ1125617.1"/>
    </source>
</evidence>
<gene>
    <name evidence="1" type="ORF">NDU88_004041</name>
</gene>
<dbReference type="AlphaFoldDB" id="A0AAV7PDW3"/>
<evidence type="ECO:0000313" key="2">
    <source>
        <dbReference type="Proteomes" id="UP001066276"/>
    </source>
</evidence>
<comment type="caution">
    <text evidence="1">The sequence shown here is derived from an EMBL/GenBank/DDBJ whole genome shotgun (WGS) entry which is preliminary data.</text>
</comment>
<keyword evidence="2" id="KW-1185">Reference proteome</keyword>
<name>A0AAV7PDW3_PLEWA</name>
<protein>
    <submittedName>
        <fullName evidence="1">Uncharacterized protein</fullName>
    </submittedName>
</protein>
<organism evidence="1 2">
    <name type="scientific">Pleurodeles waltl</name>
    <name type="common">Iberian ribbed newt</name>
    <dbReference type="NCBI Taxonomy" id="8319"/>
    <lineage>
        <taxon>Eukaryota</taxon>
        <taxon>Metazoa</taxon>
        <taxon>Chordata</taxon>
        <taxon>Craniata</taxon>
        <taxon>Vertebrata</taxon>
        <taxon>Euteleostomi</taxon>
        <taxon>Amphibia</taxon>
        <taxon>Batrachia</taxon>
        <taxon>Caudata</taxon>
        <taxon>Salamandroidea</taxon>
        <taxon>Salamandridae</taxon>
        <taxon>Pleurodelinae</taxon>
        <taxon>Pleurodeles</taxon>
    </lineage>
</organism>
<sequence length="74" mass="8636">MHQADHKTKNKCNLHFCTSTQTLFKLSWYKSHTFKLCNLHYLEQSMSTLHVRTASDTCQCHSSKMPTRCQDEGT</sequence>
<reference evidence="1" key="1">
    <citation type="journal article" date="2022" name="bioRxiv">
        <title>Sequencing and chromosome-scale assembly of the giantPleurodeles waltlgenome.</title>
        <authorList>
            <person name="Brown T."/>
            <person name="Elewa A."/>
            <person name="Iarovenko S."/>
            <person name="Subramanian E."/>
            <person name="Araus A.J."/>
            <person name="Petzold A."/>
            <person name="Susuki M."/>
            <person name="Suzuki K.-i.T."/>
            <person name="Hayashi T."/>
            <person name="Toyoda A."/>
            <person name="Oliveira C."/>
            <person name="Osipova E."/>
            <person name="Leigh N.D."/>
            <person name="Simon A."/>
            <person name="Yun M.H."/>
        </authorList>
    </citation>
    <scope>NUCLEOTIDE SEQUENCE</scope>
    <source>
        <strain evidence="1">20211129_DDA</strain>
        <tissue evidence="1">Liver</tissue>
    </source>
</reference>
<accession>A0AAV7PDW3</accession>
<dbReference type="EMBL" id="JANPWB010000011">
    <property type="protein sequence ID" value="KAJ1125617.1"/>
    <property type="molecule type" value="Genomic_DNA"/>
</dbReference>
<feature type="non-terminal residue" evidence="1">
    <location>
        <position position="74"/>
    </location>
</feature>
<proteinExistence type="predicted"/>